<keyword evidence="2" id="KW-1185">Reference proteome</keyword>
<evidence type="ECO:0000313" key="1">
    <source>
        <dbReference type="EMBL" id="CAF1149805.1"/>
    </source>
</evidence>
<comment type="caution">
    <text evidence="1">The sequence shown here is derived from an EMBL/GenBank/DDBJ whole genome shotgun (WGS) entry which is preliminary data.</text>
</comment>
<protein>
    <submittedName>
        <fullName evidence="1">Uncharacterized protein</fullName>
    </submittedName>
</protein>
<reference evidence="1" key="1">
    <citation type="submission" date="2021-02" db="EMBL/GenBank/DDBJ databases">
        <authorList>
            <person name="Nowell W R."/>
        </authorList>
    </citation>
    <scope>NUCLEOTIDE SEQUENCE</scope>
    <source>
        <strain evidence="1">Ploen Becks lab</strain>
    </source>
</reference>
<name>A0A814SSE0_9BILA</name>
<proteinExistence type="predicted"/>
<dbReference type="AlphaFoldDB" id="A0A814SSE0"/>
<gene>
    <name evidence="1" type="ORF">OXX778_LOCUS23243</name>
</gene>
<dbReference type="Proteomes" id="UP000663879">
    <property type="component" value="Unassembled WGS sequence"/>
</dbReference>
<accession>A0A814SSE0</accession>
<dbReference type="EMBL" id="CAJNOC010011719">
    <property type="protein sequence ID" value="CAF1149805.1"/>
    <property type="molecule type" value="Genomic_DNA"/>
</dbReference>
<organism evidence="1 2">
    <name type="scientific">Brachionus calyciflorus</name>
    <dbReference type="NCBI Taxonomy" id="104777"/>
    <lineage>
        <taxon>Eukaryota</taxon>
        <taxon>Metazoa</taxon>
        <taxon>Spiralia</taxon>
        <taxon>Gnathifera</taxon>
        <taxon>Rotifera</taxon>
        <taxon>Eurotatoria</taxon>
        <taxon>Monogononta</taxon>
        <taxon>Pseudotrocha</taxon>
        <taxon>Ploima</taxon>
        <taxon>Brachionidae</taxon>
        <taxon>Brachionus</taxon>
    </lineage>
</organism>
<evidence type="ECO:0000313" key="2">
    <source>
        <dbReference type="Proteomes" id="UP000663879"/>
    </source>
</evidence>
<dbReference type="OrthoDB" id="10190908at2759"/>
<sequence>MFDIEPRIPIDFLFQNSNELNRKLLIENQTMKSIDFGEPEILADYEPGTKDKPENSEIFIKKRFTG</sequence>